<reference evidence="6" key="2">
    <citation type="journal article" date="2022" name="Microbiol. Resour. Announc.">
        <title>Whole-Genome Sequence of Entomortierella parvispora E1425, a Mucoromycotan Fungus Associated with Burkholderiaceae-Related Endosymbiotic Bacteria.</title>
        <authorList>
            <person name="Herlambang A."/>
            <person name="Guo Y."/>
            <person name="Takashima Y."/>
            <person name="Narisawa K."/>
            <person name="Ohta H."/>
            <person name="Nishizawa T."/>
        </authorList>
    </citation>
    <scope>NUCLEOTIDE SEQUENCE</scope>
    <source>
        <strain evidence="6">E1425</strain>
    </source>
</reference>
<evidence type="ECO:0000313" key="7">
    <source>
        <dbReference type="Proteomes" id="UP000827284"/>
    </source>
</evidence>
<gene>
    <name evidence="6" type="ORF">EMPS_04383</name>
</gene>
<protein>
    <submittedName>
        <fullName evidence="6">Mediator of RNA polymerase II transcription subunit 22</fullName>
    </submittedName>
</protein>
<dbReference type="Pfam" id="PF06179">
    <property type="entry name" value="Med22"/>
    <property type="match status" value="1"/>
</dbReference>
<comment type="subcellular location">
    <subcellularLocation>
        <location evidence="1">Nucleus</location>
    </subcellularLocation>
</comment>
<dbReference type="OrthoDB" id="203279at2759"/>
<reference evidence="6" key="1">
    <citation type="submission" date="2021-11" db="EMBL/GenBank/DDBJ databases">
        <authorList>
            <person name="Herlambang A."/>
            <person name="Guo Y."/>
            <person name="Takashima Y."/>
            <person name="Nishizawa T."/>
        </authorList>
    </citation>
    <scope>NUCLEOTIDE SEQUENCE</scope>
    <source>
        <strain evidence="6">E1425</strain>
    </source>
</reference>
<dbReference type="GO" id="GO:0006357">
    <property type="term" value="P:regulation of transcription by RNA polymerase II"/>
    <property type="evidence" value="ECO:0007669"/>
    <property type="project" value="InterPro"/>
</dbReference>
<organism evidence="6 7">
    <name type="scientific">Entomortierella parvispora</name>
    <dbReference type="NCBI Taxonomy" id="205924"/>
    <lineage>
        <taxon>Eukaryota</taxon>
        <taxon>Fungi</taxon>
        <taxon>Fungi incertae sedis</taxon>
        <taxon>Mucoromycota</taxon>
        <taxon>Mortierellomycotina</taxon>
        <taxon>Mortierellomycetes</taxon>
        <taxon>Mortierellales</taxon>
        <taxon>Mortierellaceae</taxon>
        <taxon>Entomortierella</taxon>
    </lineage>
</organism>
<dbReference type="AlphaFoldDB" id="A0A9P3LVC6"/>
<comment type="caution">
    <text evidence="6">The sequence shown here is derived from an EMBL/GenBank/DDBJ whole genome shotgun (WGS) entry which is preliminary data.</text>
</comment>
<keyword evidence="5" id="KW-0539">Nucleus</keyword>
<proteinExistence type="inferred from homology"/>
<evidence type="ECO:0000256" key="4">
    <source>
        <dbReference type="ARBA" id="ARBA00023163"/>
    </source>
</evidence>
<dbReference type="PANTHER" id="PTHR12434:SF6">
    <property type="entry name" value="MEDIATOR OF RNA POLYMERASE II TRANSCRIPTION SUBUNIT 22"/>
    <property type="match status" value="1"/>
</dbReference>
<dbReference type="GO" id="GO:0003712">
    <property type="term" value="F:transcription coregulator activity"/>
    <property type="evidence" value="ECO:0007669"/>
    <property type="project" value="InterPro"/>
</dbReference>
<evidence type="ECO:0000256" key="5">
    <source>
        <dbReference type="ARBA" id="ARBA00023242"/>
    </source>
</evidence>
<keyword evidence="7" id="KW-1185">Reference proteome</keyword>
<dbReference type="EMBL" id="BQFW01000006">
    <property type="protein sequence ID" value="GJJ72026.1"/>
    <property type="molecule type" value="Genomic_DNA"/>
</dbReference>
<evidence type="ECO:0000313" key="6">
    <source>
        <dbReference type="EMBL" id="GJJ72026.1"/>
    </source>
</evidence>
<comment type="similarity">
    <text evidence="2">Belongs to the Mediator complex subunit 22 family.</text>
</comment>
<dbReference type="Proteomes" id="UP000827284">
    <property type="component" value="Unassembled WGS sequence"/>
</dbReference>
<dbReference type="GO" id="GO:0016592">
    <property type="term" value="C:mediator complex"/>
    <property type="evidence" value="ECO:0007669"/>
    <property type="project" value="InterPro"/>
</dbReference>
<evidence type="ECO:0000256" key="1">
    <source>
        <dbReference type="ARBA" id="ARBA00004123"/>
    </source>
</evidence>
<sequence length="228" mass="23425">MASRPPGTPILGGQGVGVGGLSGGVGSTTPGGSAAASTAGPGVAASIVGGIGGTAGQTAAMAAAAVAARNANLSALQEIEEAYNKRLDMDVNQLMESFGDIIKVANITYTDSSFTKDKYKLAQESYQIQGRATNIVSSAESLLAMVTELKQTLLLNDTSTLAELSTRRQMELTIQKTAVKQRVVGLKEEVDRTIWELEQTCYGTAPVVQGGGEGSGANSLTLENDALQ</sequence>
<dbReference type="PANTHER" id="PTHR12434">
    <property type="entry name" value="MEDIATOR OF RNA POLYMERASE II TRANSCRIPTION SUBUNIT 22"/>
    <property type="match status" value="1"/>
</dbReference>
<keyword evidence="3" id="KW-0805">Transcription regulation</keyword>
<accession>A0A9P3LVC6</accession>
<evidence type="ECO:0000256" key="3">
    <source>
        <dbReference type="ARBA" id="ARBA00023015"/>
    </source>
</evidence>
<keyword evidence="4" id="KW-0804">Transcription</keyword>
<evidence type="ECO:0000256" key="2">
    <source>
        <dbReference type="ARBA" id="ARBA00005942"/>
    </source>
</evidence>
<dbReference type="InterPro" id="IPR009332">
    <property type="entry name" value="Med22"/>
</dbReference>
<name>A0A9P3LVC6_9FUNG</name>